<dbReference type="GO" id="GO:0008168">
    <property type="term" value="F:methyltransferase activity"/>
    <property type="evidence" value="ECO:0007669"/>
    <property type="project" value="UniProtKB-KW"/>
</dbReference>
<dbReference type="EMBL" id="VZUS01000005">
    <property type="protein sequence ID" value="KAB1185177.1"/>
    <property type="molecule type" value="Genomic_DNA"/>
</dbReference>
<dbReference type="Gene3D" id="3.40.50.150">
    <property type="entry name" value="Vaccinia Virus protein VP39"/>
    <property type="match status" value="1"/>
</dbReference>
<dbReference type="GO" id="GO:0032259">
    <property type="term" value="P:methylation"/>
    <property type="evidence" value="ECO:0007669"/>
    <property type="project" value="UniProtKB-KW"/>
</dbReference>
<gene>
    <name evidence="2" type="ORF">Hfx1149_16805</name>
</gene>
<evidence type="ECO:0000313" key="2">
    <source>
        <dbReference type="EMBL" id="KAB1185177.1"/>
    </source>
</evidence>
<accession>A0A643JQP3</accession>
<dbReference type="InterPro" id="IPR041698">
    <property type="entry name" value="Methyltransf_25"/>
</dbReference>
<dbReference type="InterPro" id="IPR029063">
    <property type="entry name" value="SAM-dependent_MTases_sf"/>
</dbReference>
<feature type="domain" description="Methyltransferase" evidence="1">
    <location>
        <begin position="36"/>
        <end position="124"/>
    </location>
</feature>
<dbReference type="CDD" id="cd02440">
    <property type="entry name" value="AdoMet_MTases"/>
    <property type="match status" value="1"/>
</dbReference>
<keyword evidence="2" id="KW-0808">Transferase</keyword>
<comment type="caution">
    <text evidence="2">The sequence shown here is derived from an EMBL/GenBank/DDBJ whole genome shotgun (WGS) entry which is preliminary data.</text>
</comment>
<dbReference type="AlphaFoldDB" id="A0A643JQP3"/>
<protein>
    <submittedName>
        <fullName evidence="2">Methyltransferase domain-containing protein</fullName>
    </submittedName>
</protein>
<proteinExistence type="predicted"/>
<dbReference type="RefSeq" id="WP_151139887.1">
    <property type="nucleotide sequence ID" value="NZ_VZUS01000005.1"/>
</dbReference>
<sequence>MDKWDERFSEGTYPTDPEPSPVLRAYIETFPEGRALDVAAGTGRNAIFLAEEGYDVDALDQSSAGLEIIRERAVEAGVEDSIQTIQADATEYEYPVAEYDVITLSFFRILDRFGDIKTALKPGGVLFYQHHLQSSSPATIGPSTDRYRFQSNELLRACLDMTVLYYEESTEERDDRTSATATIVARNTHGGTQSYPRRHWDIDSP</sequence>
<name>A0A643JQP3_9EURY</name>
<dbReference type="SUPFAM" id="SSF53335">
    <property type="entry name" value="S-adenosyl-L-methionine-dependent methyltransferases"/>
    <property type="match status" value="1"/>
</dbReference>
<organism evidence="2">
    <name type="scientific">Haloferax sp. CBA1149</name>
    <dbReference type="NCBI Taxonomy" id="2650753"/>
    <lineage>
        <taxon>Archaea</taxon>
        <taxon>Methanobacteriati</taxon>
        <taxon>Methanobacteriota</taxon>
        <taxon>Stenosarchaea group</taxon>
        <taxon>Halobacteria</taxon>
        <taxon>Halobacteriales</taxon>
        <taxon>Haloferacaceae</taxon>
        <taxon>Haloferax</taxon>
    </lineage>
</organism>
<dbReference type="Pfam" id="PF13649">
    <property type="entry name" value="Methyltransf_25"/>
    <property type="match status" value="1"/>
</dbReference>
<evidence type="ECO:0000259" key="1">
    <source>
        <dbReference type="Pfam" id="PF13649"/>
    </source>
</evidence>
<reference evidence="2" key="1">
    <citation type="submission" date="2019-09" db="EMBL/GenBank/DDBJ databases">
        <title>Genomic analysis of Haloferax sp. CBA1149.</title>
        <authorList>
            <person name="Roh S.W."/>
        </authorList>
    </citation>
    <scope>NUCLEOTIDE SEQUENCE</scope>
    <source>
        <strain evidence="2">CBA1149</strain>
    </source>
</reference>
<keyword evidence="2" id="KW-0489">Methyltransferase</keyword>